<evidence type="ECO:0000313" key="10">
    <source>
        <dbReference type="Proteomes" id="UP001173801"/>
    </source>
</evidence>
<organism evidence="9 10">
    <name type="scientific">Campylobacter gastrosuis</name>
    <dbReference type="NCBI Taxonomy" id="2974576"/>
    <lineage>
        <taxon>Bacteria</taxon>
        <taxon>Pseudomonadati</taxon>
        <taxon>Campylobacterota</taxon>
        <taxon>Epsilonproteobacteria</taxon>
        <taxon>Campylobacterales</taxon>
        <taxon>Campylobacteraceae</taxon>
        <taxon>Campylobacter</taxon>
    </lineage>
</organism>
<evidence type="ECO:0000256" key="5">
    <source>
        <dbReference type="NCBIfam" id="TIGR00065"/>
    </source>
</evidence>
<keyword evidence="3 4" id="KW-0342">GTP-binding</keyword>
<gene>
    <name evidence="4 9" type="primary">ftsZ</name>
    <name evidence="9" type="ORF">NYG85_07070</name>
</gene>
<feature type="binding site" evidence="4">
    <location>
        <position position="143"/>
    </location>
    <ligand>
        <name>GTP</name>
        <dbReference type="ChEBI" id="CHEBI:37565"/>
    </ligand>
</feature>
<comment type="function">
    <text evidence="4 6">Essential cell division protein that forms a contractile ring structure (Z ring) at the future cell division site. The regulation of the ring assembly controls the timing and the location of cell division. One of the functions of the FtsZ ring is to recruit other cell division proteins to the septum to produce a new cell wall between the dividing cells. Binds GTP and shows GTPase activity.</text>
</comment>
<accession>A0ABT7HQC2</accession>
<keyword evidence="4 6" id="KW-0717">Septation</keyword>
<dbReference type="EMBL" id="JANURM010000008">
    <property type="protein sequence ID" value="MDL0089122.1"/>
    <property type="molecule type" value="Genomic_DNA"/>
</dbReference>
<dbReference type="RefSeq" id="WP_284937779.1">
    <property type="nucleotide sequence ID" value="NZ_JANURM010000008.1"/>
</dbReference>
<dbReference type="SUPFAM" id="SSF52490">
    <property type="entry name" value="Tubulin nucleotide-binding domain-like"/>
    <property type="match status" value="1"/>
</dbReference>
<evidence type="ECO:0000256" key="6">
    <source>
        <dbReference type="RuleBase" id="RU000631"/>
    </source>
</evidence>
<comment type="subcellular location">
    <subcellularLocation>
        <location evidence="4">Cytoplasm</location>
    </subcellularLocation>
    <text evidence="4">Assembles at midcell at the inner surface of the cytoplasmic membrane.</text>
</comment>
<evidence type="ECO:0000256" key="2">
    <source>
        <dbReference type="ARBA" id="ARBA00022741"/>
    </source>
</evidence>
<dbReference type="Gene3D" id="3.40.50.1440">
    <property type="entry name" value="Tubulin/FtsZ, GTPase domain"/>
    <property type="match status" value="1"/>
</dbReference>
<comment type="subunit">
    <text evidence="4">Homodimer. Polymerizes to form a dynamic ring structure in a strictly GTP-dependent manner. Interacts directly with several other division proteins.</text>
</comment>
<dbReference type="InterPro" id="IPR003008">
    <property type="entry name" value="Tubulin_FtsZ_GTPase"/>
</dbReference>
<evidence type="ECO:0000256" key="4">
    <source>
        <dbReference type="HAMAP-Rule" id="MF_00909"/>
    </source>
</evidence>
<evidence type="ECO:0000313" key="9">
    <source>
        <dbReference type="EMBL" id="MDL0089122.1"/>
    </source>
</evidence>
<evidence type="ECO:0000259" key="7">
    <source>
        <dbReference type="SMART" id="SM00864"/>
    </source>
</evidence>
<dbReference type="PANTHER" id="PTHR30314">
    <property type="entry name" value="CELL DIVISION PROTEIN FTSZ-RELATED"/>
    <property type="match status" value="1"/>
</dbReference>
<dbReference type="InterPro" id="IPR020805">
    <property type="entry name" value="Cell_div_FtsZ_CS"/>
</dbReference>
<dbReference type="PANTHER" id="PTHR30314:SF3">
    <property type="entry name" value="MITOCHONDRIAL DIVISION PROTEIN FSZA"/>
    <property type="match status" value="1"/>
</dbReference>
<dbReference type="InterPro" id="IPR018316">
    <property type="entry name" value="Tubulin/FtsZ_2-layer-sand-dom"/>
</dbReference>
<proteinExistence type="inferred from homology"/>
<sequence length="376" mass="40471">MSGFKVEENNNIYGTKIKAIGVGGGGGNMINRIITDYSGLDIDLIVANTDAQALKNSKAHSKIQIGEKLTRGLGAGMDPKVGKGAADESYDEIKSMLEGTDIVFISAGLGGGTGTGAAPVVAQAVKDSGALAIAVVTLPFEFEGKKRNRLAREGLEELRKECDSIVVIPNDKLIVTMDKRATFDECFKLVDNVLASAVGGMSSVILGNGYVNIDFADVRTIMSHRGMAIMGVGKAEGENAAIEAIQEAIQSPLLGDLKIDGAMGVIVNFKINPSTPMFEMVEAMKIIQNAADEEAHIIWGTTSDENFENNRVEVTIVATGFDLESDKKPVSEPVTNDENLVKKERKLILKRVSGDEYLSQQEQDYDIPAYMRYKQD</sequence>
<dbReference type="CDD" id="cd02201">
    <property type="entry name" value="FtsZ_type1"/>
    <property type="match status" value="1"/>
</dbReference>
<reference evidence="9" key="1">
    <citation type="submission" date="2022-08" db="EMBL/GenBank/DDBJ databases">
        <authorList>
            <person name="Wang H."/>
        </authorList>
    </citation>
    <scope>NUCLEOTIDE SEQUENCE</scope>
    <source>
        <strain evidence="9">PS10</strain>
    </source>
</reference>
<keyword evidence="4" id="KW-0963">Cytoplasm</keyword>
<comment type="caution">
    <text evidence="9">The sequence shown here is derived from an EMBL/GenBank/DDBJ whole genome shotgun (WGS) entry which is preliminary data.</text>
</comment>
<dbReference type="NCBIfam" id="TIGR00065">
    <property type="entry name" value="ftsZ"/>
    <property type="match status" value="1"/>
</dbReference>
<keyword evidence="4 6" id="KW-0132">Cell division</keyword>
<evidence type="ECO:0000259" key="8">
    <source>
        <dbReference type="SMART" id="SM00865"/>
    </source>
</evidence>
<dbReference type="InterPro" id="IPR037103">
    <property type="entry name" value="Tubulin/FtsZ-like_C"/>
</dbReference>
<dbReference type="Gene3D" id="3.30.1330.20">
    <property type="entry name" value="Tubulin/FtsZ, C-terminal domain"/>
    <property type="match status" value="1"/>
</dbReference>
<evidence type="ECO:0000256" key="3">
    <source>
        <dbReference type="ARBA" id="ARBA00023134"/>
    </source>
</evidence>
<name>A0ABT7HQC2_9BACT</name>
<evidence type="ECO:0000256" key="1">
    <source>
        <dbReference type="ARBA" id="ARBA00009690"/>
    </source>
</evidence>
<dbReference type="InterPro" id="IPR036525">
    <property type="entry name" value="Tubulin/FtsZ_GTPase_sf"/>
</dbReference>
<feature type="binding site" evidence="4">
    <location>
        <begin position="24"/>
        <end position="28"/>
    </location>
    <ligand>
        <name>GTP</name>
        <dbReference type="ChEBI" id="CHEBI:37565"/>
    </ligand>
</feature>
<feature type="binding site" evidence="4">
    <location>
        <begin position="112"/>
        <end position="114"/>
    </location>
    <ligand>
        <name>GTP</name>
        <dbReference type="ChEBI" id="CHEBI:37565"/>
    </ligand>
</feature>
<dbReference type="InterPro" id="IPR045061">
    <property type="entry name" value="FtsZ/CetZ"/>
</dbReference>
<dbReference type="HAMAP" id="MF_00909">
    <property type="entry name" value="FtsZ"/>
    <property type="match status" value="1"/>
</dbReference>
<comment type="similarity">
    <text evidence="1 4 6">Belongs to the FtsZ family.</text>
</comment>
<keyword evidence="10" id="KW-1185">Reference proteome</keyword>
<feature type="binding site" evidence="4">
    <location>
        <position position="191"/>
    </location>
    <ligand>
        <name>GTP</name>
        <dbReference type="ChEBI" id="CHEBI:37565"/>
    </ligand>
</feature>
<keyword evidence="4 6" id="KW-0131">Cell cycle</keyword>
<dbReference type="SMART" id="SM00864">
    <property type="entry name" value="Tubulin"/>
    <property type="match status" value="1"/>
</dbReference>
<dbReference type="InterPro" id="IPR008280">
    <property type="entry name" value="Tub_FtsZ_C"/>
</dbReference>
<dbReference type="InterPro" id="IPR000158">
    <property type="entry name" value="Cell_div_FtsZ"/>
</dbReference>
<feature type="domain" description="Tubulin/FtsZ 2-layer sandwich" evidence="8">
    <location>
        <begin position="211"/>
        <end position="330"/>
    </location>
</feature>
<dbReference type="PRINTS" id="PR00423">
    <property type="entry name" value="CELLDVISFTSZ"/>
</dbReference>
<dbReference type="SUPFAM" id="SSF55307">
    <property type="entry name" value="Tubulin C-terminal domain-like"/>
    <property type="match status" value="1"/>
</dbReference>
<dbReference type="InterPro" id="IPR024757">
    <property type="entry name" value="FtsZ_C"/>
</dbReference>
<feature type="domain" description="Tubulin/FtsZ GTPase" evidence="7">
    <location>
        <begin position="16"/>
        <end position="209"/>
    </location>
</feature>
<keyword evidence="2 4" id="KW-0547">Nucleotide-binding</keyword>
<dbReference type="PROSITE" id="PS01135">
    <property type="entry name" value="FTSZ_2"/>
    <property type="match status" value="1"/>
</dbReference>
<protein>
    <recommendedName>
        <fullName evidence="4 5">Cell division protein FtsZ</fullName>
    </recommendedName>
</protein>
<feature type="binding site" evidence="4">
    <location>
        <position position="147"/>
    </location>
    <ligand>
        <name>GTP</name>
        <dbReference type="ChEBI" id="CHEBI:37565"/>
    </ligand>
</feature>
<dbReference type="Pfam" id="PF00091">
    <property type="entry name" value="Tubulin"/>
    <property type="match status" value="1"/>
</dbReference>
<reference evidence="9" key="2">
    <citation type="journal article" date="2023" name="Microorganisms">
        <title>Isolation and Genomic Characteristics of Cat-Borne Campylobacter felis sp. nov. and Sheep-Borne Campylobacter ovis sp. nov.</title>
        <authorList>
            <person name="Wang H."/>
            <person name="Li Y."/>
            <person name="Gu Y."/>
            <person name="Zhou G."/>
            <person name="Chen X."/>
            <person name="Zhang X."/>
            <person name="Shao Z."/>
            <person name="Zhang J."/>
            <person name="Zhang M."/>
        </authorList>
    </citation>
    <scope>NUCLEOTIDE SEQUENCE</scope>
    <source>
        <strain evidence="9">PS10</strain>
    </source>
</reference>
<dbReference type="GO" id="GO:0051301">
    <property type="term" value="P:cell division"/>
    <property type="evidence" value="ECO:0007669"/>
    <property type="project" value="UniProtKB-KW"/>
</dbReference>
<dbReference type="Proteomes" id="UP001173801">
    <property type="component" value="Unassembled WGS sequence"/>
</dbReference>
<dbReference type="Pfam" id="PF12327">
    <property type="entry name" value="FtsZ_C"/>
    <property type="match status" value="1"/>
</dbReference>
<dbReference type="SMART" id="SM00865">
    <property type="entry name" value="Tubulin_C"/>
    <property type="match status" value="1"/>
</dbReference>